<gene>
    <name evidence="1" type="ORF">QVD17_06559</name>
</gene>
<protein>
    <submittedName>
        <fullName evidence="1">Uncharacterized protein</fullName>
    </submittedName>
</protein>
<reference evidence="1" key="1">
    <citation type="journal article" date="2023" name="bioRxiv">
        <title>Improved chromosome-level genome assembly for marigold (Tagetes erecta).</title>
        <authorList>
            <person name="Jiang F."/>
            <person name="Yuan L."/>
            <person name="Wang S."/>
            <person name="Wang H."/>
            <person name="Xu D."/>
            <person name="Wang A."/>
            <person name="Fan W."/>
        </authorList>
    </citation>
    <scope>NUCLEOTIDE SEQUENCE</scope>
    <source>
        <strain evidence="1">WSJ</strain>
        <tissue evidence="1">Leaf</tissue>
    </source>
</reference>
<comment type="caution">
    <text evidence="1">The sequence shown here is derived from an EMBL/GenBank/DDBJ whole genome shotgun (WGS) entry which is preliminary data.</text>
</comment>
<dbReference type="EMBL" id="JAUHHV010000001">
    <property type="protein sequence ID" value="KAK1440728.1"/>
    <property type="molecule type" value="Genomic_DNA"/>
</dbReference>
<organism evidence="1 2">
    <name type="scientific">Tagetes erecta</name>
    <name type="common">African marigold</name>
    <dbReference type="NCBI Taxonomy" id="13708"/>
    <lineage>
        <taxon>Eukaryota</taxon>
        <taxon>Viridiplantae</taxon>
        <taxon>Streptophyta</taxon>
        <taxon>Embryophyta</taxon>
        <taxon>Tracheophyta</taxon>
        <taxon>Spermatophyta</taxon>
        <taxon>Magnoliopsida</taxon>
        <taxon>eudicotyledons</taxon>
        <taxon>Gunneridae</taxon>
        <taxon>Pentapetalae</taxon>
        <taxon>asterids</taxon>
        <taxon>campanulids</taxon>
        <taxon>Asterales</taxon>
        <taxon>Asteraceae</taxon>
        <taxon>Asteroideae</taxon>
        <taxon>Heliantheae alliance</taxon>
        <taxon>Tageteae</taxon>
        <taxon>Tagetes</taxon>
    </lineage>
</organism>
<evidence type="ECO:0000313" key="2">
    <source>
        <dbReference type="Proteomes" id="UP001229421"/>
    </source>
</evidence>
<keyword evidence="2" id="KW-1185">Reference proteome</keyword>
<accession>A0AAD8LG81</accession>
<sequence>MDSQVCLLSTFFLFLFFFCESFINVWIIDYKEYATSSVSNPEEVQDLSYISEDDCVLQQRSFRFWP</sequence>
<name>A0AAD8LG81_TARER</name>
<dbReference type="AlphaFoldDB" id="A0AAD8LG81"/>
<proteinExistence type="predicted"/>
<evidence type="ECO:0000313" key="1">
    <source>
        <dbReference type="EMBL" id="KAK1440728.1"/>
    </source>
</evidence>
<dbReference type="Proteomes" id="UP001229421">
    <property type="component" value="Unassembled WGS sequence"/>
</dbReference>